<sequence length="133" mass="15206">MPLTPHLQRLYTSKAITEQLTWHTNHQIKEGSICHPSDAEAYKHFDRTYPDFTTEPRNVRLVYLPNGDPCPFESVTSHRYLTGAADRGVLEFTACGCADARQCKGRDIHDTRLVDVDGYGSEHKLAKKNIFWE</sequence>
<evidence type="ECO:0000313" key="1">
    <source>
        <dbReference type="EMBL" id="KAK4407769.1"/>
    </source>
</evidence>
<evidence type="ECO:0000313" key="2">
    <source>
        <dbReference type="Proteomes" id="UP001289374"/>
    </source>
</evidence>
<name>A0AAE1X9G4_9LAMI</name>
<dbReference type="InterPro" id="IPR004242">
    <property type="entry name" value="Transposase_21"/>
</dbReference>
<dbReference type="Proteomes" id="UP001289374">
    <property type="component" value="Unassembled WGS sequence"/>
</dbReference>
<accession>A0AAE1X9G4</accession>
<proteinExistence type="predicted"/>
<gene>
    <name evidence="1" type="ORF">Sango_0357900</name>
</gene>
<dbReference type="EMBL" id="JACGWL010000002">
    <property type="protein sequence ID" value="KAK4407769.1"/>
    <property type="molecule type" value="Genomic_DNA"/>
</dbReference>
<reference evidence="1" key="2">
    <citation type="journal article" date="2024" name="Plant">
        <title>Genomic evolution and insights into agronomic trait innovations of Sesamum species.</title>
        <authorList>
            <person name="Miao H."/>
            <person name="Wang L."/>
            <person name="Qu L."/>
            <person name="Liu H."/>
            <person name="Sun Y."/>
            <person name="Le M."/>
            <person name="Wang Q."/>
            <person name="Wei S."/>
            <person name="Zheng Y."/>
            <person name="Lin W."/>
            <person name="Duan Y."/>
            <person name="Cao H."/>
            <person name="Xiong S."/>
            <person name="Wang X."/>
            <person name="Wei L."/>
            <person name="Li C."/>
            <person name="Ma Q."/>
            <person name="Ju M."/>
            <person name="Zhao R."/>
            <person name="Li G."/>
            <person name="Mu C."/>
            <person name="Tian Q."/>
            <person name="Mei H."/>
            <person name="Zhang T."/>
            <person name="Gao T."/>
            <person name="Zhang H."/>
        </authorList>
    </citation>
    <scope>NUCLEOTIDE SEQUENCE</scope>
    <source>
        <strain evidence="1">K16</strain>
    </source>
</reference>
<comment type="caution">
    <text evidence="1">The sequence shown here is derived from an EMBL/GenBank/DDBJ whole genome shotgun (WGS) entry which is preliminary data.</text>
</comment>
<dbReference type="AlphaFoldDB" id="A0AAE1X9G4"/>
<protein>
    <submittedName>
        <fullName evidence="1">Uncharacterized protein</fullName>
    </submittedName>
</protein>
<reference evidence="1" key="1">
    <citation type="submission" date="2020-06" db="EMBL/GenBank/DDBJ databases">
        <authorList>
            <person name="Li T."/>
            <person name="Hu X."/>
            <person name="Zhang T."/>
            <person name="Song X."/>
            <person name="Zhang H."/>
            <person name="Dai N."/>
            <person name="Sheng W."/>
            <person name="Hou X."/>
            <person name="Wei L."/>
        </authorList>
    </citation>
    <scope>NUCLEOTIDE SEQUENCE</scope>
    <source>
        <strain evidence="1">K16</strain>
        <tissue evidence="1">Leaf</tissue>
    </source>
</reference>
<dbReference type="Pfam" id="PF02992">
    <property type="entry name" value="Transposase_21"/>
    <property type="match status" value="1"/>
</dbReference>
<organism evidence="1 2">
    <name type="scientific">Sesamum angolense</name>
    <dbReference type="NCBI Taxonomy" id="2727404"/>
    <lineage>
        <taxon>Eukaryota</taxon>
        <taxon>Viridiplantae</taxon>
        <taxon>Streptophyta</taxon>
        <taxon>Embryophyta</taxon>
        <taxon>Tracheophyta</taxon>
        <taxon>Spermatophyta</taxon>
        <taxon>Magnoliopsida</taxon>
        <taxon>eudicotyledons</taxon>
        <taxon>Gunneridae</taxon>
        <taxon>Pentapetalae</taxon>
        <taxon>asterids</taxon>
        <taxon>lamiids</taxon>
        <taxon>Lamiales</taxon>
        <taxon>Pedaliaceae</taxon>
        <taxon>Sesamum</taxon>
    </lineage>
</organism>
<keyword evidence="2" id="KW-1185">Reference proteome</keyword>